<keyword evidence="3" id="KW-1185">Reference proteome</keyword>
<proteinExistence type="predicted"/>
<sequence>MKEGPRKIGSARTVEPINPNYNSSKDEADEDGLAVVEENEDSDHHDEDHLFGGTDVWSDVDNIGEHIEDAQDESSGGEACDVNQAPAEDDLKEPKPVVSATPVRKPKAKKSKSTVTEHEFR</sequence>
<organism evidence="2 3">
    <name type="scientific">Acrasis kona</name>
    <dbReference type="NCBI Taxonomy" id="1008807"/>
    <lineage>
        <taxon>Eukaryota</taxon>
        <taxon>Discoba</taxon>
        <taxon>Heterolobosea</taxon>
        <taxon>Tetramitia</taxon>
        <taxon>Eutetramitia</taxon>
        <taxon>Acrasidae</taxon>
        <taxon>Acrasis</taxon>
    </lineage>
</organism>
<evidence type="ECO:0000313" key="3">
    <source>
        <dbReference type="Proteomes" id="UP001431209"/>
    </source>
</evidence>
<feature type="compositionally biased region" description="Acidic residues" evidence="1">
    <location>
        <begin position="27"/>
        <end position="41"/>
    </location>
</feature>
<comment type="caution">
    <text evidence="2">The sequence shown here is derived from an EMBL/GenBank/DDBJ whole genome shotgun (WGS) entry which is preliminary data.</text>
</comment>
<evidence type="ECO:0008006" key="4">
    <source>
        <dbReference type="Google" id="ProtNLM"/>
    </source>
</evidence>
<evidence type="ECO:0000313" key="2">
    <source>
        <dbReference type="EMBL" id="KAL0488702.1"/>
    </source>
</evidence>
<reference evidence="2 3" key="1">
    <citation type="submission" date="2024-03" db="EMBL/GenBank/DDBJ databases">
        <title>The Acrasis kona genome and developmental transcriptomes reveal deep origins of eukaryotic multicellular pathways.</title>
        <authorList>
            <person name="Sheikh S."/>
            <person name="Fu C.-J."/>
            <person name="Brown M.W."/>
            <person name="Baldauf S.L."/>
        </authorList>
    </citation>
    <scope>NUCLEOTIDE SEQUENCE [LARGE SCALE GENOMIC DNA]</scope>
    <source>
        <strain evidence="2 3">ATCC MYA-3509</strain>
    </source>
</reference>
<dbReference type="Proteomes" id="UP001431209">
    <property type="component" value="Unassembled WGS sequence"/>
</dbReference>
<evidence type="ECO:0000256" key="1">
    <source>
        <dbReference type="SAM" id="MobiDB-lite"/>
    </source>
</evidence>
<gene>
    <name evidence="2" type="ORF">AKO1_015853</name>
</gene>
<accession>A0AAW2ZFP4</accession>
<protein>
    <recommendedName>
        <fullName evidence="4">DNA-binding protein PTAC3</fullName>
    </recommendedName>
</protein>
<name>A0AAW2ZFP4_9EUKA</name>
<dbReference type="AlphaFoldDB" id="A0AAW2ZFP4"/>
<feature type="region of interest" description="Disordered" evidence="1">
    <location>
        <begin position="1"/>
        <end position="121"/>
    </location>
</feature>
<dbReference type="EMBL" id="JAOPGA020001462">
    <property type="protein sequence ID" value="KAL0488702.1"/>
    <property type="molecule type" value="Genomic_DNA"/>
</dbReference>